<reference evidence="1 2" key="1">
    <citation type="journal article" date="2019" name="Nat. Ecol. Evol.">
        <title>Megaphylogeny resolves global patterns of mushroom evolution.</title>
        <authorList>
            <person name="Varga T."/>
            <person name="Krizsan K."/>
            <person name="Foldi C."/>
            <person name="Dima B."/>
            <person name="Sanchez-Garcia M."/>
            <person name="Sanchez-Ramirez S."/>
            <person name="Szollosi G.J."/>
            <person name="Szarkandi J.G."/>
            <person name="Papp V."/>
            <person name="Albert L."/>
            <person name="Andreopoulos W."/>
            <person name="Angelini C."/>
            <person name="Antonin V."/>
            <person name="Barry K.W."/>
            <person name="Bougher N.L."/>
            <person name="Buchanan P."/>
            <person name="Buyck B."/>
            <person name="Bense V."/>
            <person name="Catcheside P."/>
            <person name="Chovatia M."/>
            <person name="Cooper J."/>
            <person name="Damon W."/>
            <person name="Desjardin D."/>
            <person name="Finy P."/>
            <person name="Geml J."/>
            <person name="Haridas S."/>
            <person name="Hughes K."/>
            <person name="Justo A."/>
            <person name="Karasinski D."/>
            <person name="Kautmanova I."/>
            <person name="Kiss B."/>
            <person name="Kocsube S."/>
            <person name="Kotiranta H."/>
            <person name="LaButti K.M."/>
            <person name="Lechner B.E."/>
            <person name="Liimatainen K."/>
            <person name="Lipzen A."/>
            <person name="Lukacs Z."/>
            <person name="Mihaltcheva S."/>
            <person name="Morgado L.N."/>
            <person name="Niskanen T."/>
            <person name="Noordeloos M.E."/>
            <person name="Ohm R.A."/>
            <person name="Ortiz-Santana B."/>
            <person name="Ovrebo C."/>
            <person name="Racz N."/>
            <person name="Riley R."/>
            <person name="Savchenko A."/>
            <person name="Shiryaev A."/>
            <person name="Soop K."/>
            <person name="Spirin V."/>
            <person name="Szebenyi C."/>
            <person name="Tomsovsky M."/>
            <person name="Tulloss R.E."/>
            <person name="Uehling J."/>
            <person name="Grigoriev I.V."/>
            <person name="Vagvolgyi C."/>
            <person name="Papp T."/>
            <person name="Martin F.M."/>
            <person name="Miettinen O."/>
            <person name="Hibbett D.S."/>
            <person name="Nagy L.G."/>
        </authorList>
    </citation>
    <scope>NUCLEOTIDE SEQUENCE [LARGE SCALE GENOMIC DNA]</scope>
    <source>
        <strain evidence="1 2">NL-1719</strain>
    </source>
</reference>
<dbReference type="EMBL" id="ML208610">
    <property type="protein sequence ID" value="TFK62041.1"/>
    <property type="molecule type" value="Genomic_DNA"/>
</dbReference>
<keyword evidence="2" id="KW-1185">Reference proteome</keyword>
<gene>
    <name evidence="1" type="ORF">BDN72DRAFT_411601</name>
</gene>
<proteinExistence type="predicted"/>
<name>A0ACD3A8X1_9AGAR</name>
<accession>A0ACD3A8X1</accession>
<evidence type="ECO:0000313" key="2">
    <source>
        <dbReference type="Proteomes" id="UP000308600"/>
    </source>
</evidence>
<sequence length="178" mass="20272">MSGSDREDGDKGDHGGGGDDDDDASYIEISVDEHSRAQLHAAVASVSEARLRHILTRLIGTNPAVEEALLRELITVERNTKKVIPRFETCENCDEEFEVDDVNQKDECVFHPGELECNERAFVDWDEDVHGEMDVPENRRQFPENFLWTCCERDGKSEGCVRSDHKPGQSQSRKRRRI</sequence>
<evidence type="ECO:0000313" key="1">
    <source>
        <dbReference type="EMBL" id="TFK62041.1"/>
    </source>
</evidence>
<organism evidence="1 2">
    <name type="scientific">Pluteus cervinus</name>
    <dbReference type="NCBI Taxonomy" id="181527"/>
    <lineage>
        <taxon>Eukaryota</taxon>
        <taxon>Fungi</taxon>
        <taxon>Dikarya</taxon>
        <taxon>Basidiomycota</taxon>
        <taxon>Agaricomycotina</taxon>
        <taxon>Agaricomycetes</taxon>
        <taxon>Agaricomycetidae</taxon>
        <taxon>Agaricales</taxon>
        <taxon>Pluteineae</taxon>
        <taxon>Pluteaceae</taxon>
        <taxon>Pluteus</taxon>
    </lineage>
</organism>
<dbReference type="Proteomes" id="UP000308600">
    <property type="component" value="Unassembled WGS sequence"/>
</dbReference>
<protein>
    <submittedName>
        <fullName evidence="1">Uncharacterized protein</fullName>
    </submittedName>
</protein>